<accession>A0ABQ9IXI5</accession>
<protein>
    <submittedName>
        <fullName evidence="1">Uncharacterized protein</fullName>
    </submittedName>
</protein>
<keyword evidence="2" id="KW-1185">Reference proteome</keyword>
<evidence type="ECO:0000313" key="1">
    <source>
        <dbReference type="EMBL" id="KAJ8967460.1"/>
    </source>
</evidence>
<sequence length="81" mass="9291">MDESALSTIFPTKRRKQVGAINAERGIRTTVICCMNPIGHFIPPAVILAIQKIKIRVNRWCSNWHITTVLRIRLDDRTTFS</sequence>
<name>A0ABQ9IXI5_9CUCU</name>
<reference evidence="1" key="1">
    <citation type="journal article" date="2023" name="Insect Mol. Biol.">
        <title>Genome sequencing provides insights into the evolution of gene families encoding plant cell wall-degrading enzymes in longhorned beetles.</title>
        <authorList>
            <person name="Shin N.R."/>
            <person name="Okamura Y."/>
            <person name="Kirsch R."/>
            <person name="Pauchet Y."/>
        </authorList>
    </citation>
    <scope>NUCLEOTIDE SEQUENCE</scope>
    <source>
        <strain evidence="1">MMC_N1</strain>
    </source>
</reference>
<dbReference type="EMBL" id="JAPWTJ010002181">
    <property type="protein sequence ID" value="KAJ8967460.1"/>
    <property type="molecule type" value="Genomic_DNA"/>
</dbReference>
<gene>
    <name evidence="1" type="ORF">NQ317_000306</name>
</gene>
<comment type="caution">
    <text evidence="1">The sequence shown here is derived from an EMBL/GenBank/DDBJ whole genome shotgun (WGS) entry which is preliminary data.</text>
</comment>
<dbReference type="Proteomes" id="UP001162164">
    <property type="component" value="Unassembled WGS sequence"/>
</dbReference>
<evidence type="ECO:0000313" key="2">
    <source>
        <dbReference type="Proteomes" id="UP001162164"/>
    </source>
</evidence>
<proteinExistence type="predicted"/>
<organism evidence="1 2">
    <name type="scientific">Molorchus minor</name>
    <dbReference type="NCBI Taxonomy" id="1323400"/>
    <lineage>
        <taxon>Eukaryota</taxon>
        <taxon>Metazoa</taxon>
        <taxon>Ecdysozoa</taxon>
        <taxon>Arthropoda</taxon>
        <taxon>Hexapoda</taxon>
        <taxon>Insecta</taxon>
        <taxon>Pterygota</taxon>
        <taxon>Neoptera</taxon>
        <taxon>Endopterygota</taxon>
        <taxon>Coleoptera</taxon>
        <taxon>Polyphaga</taxon>
        <taxon>Cucujiformia</taxon>
        <taxon>Chrysomeloidea</taxon>
        <taxon>Cerambycidae</taxon>
        <taxon>Lamiinae</taxon>
        <taxon>Monochamini</taxon>
        <taxon>Molorchus</taxon>
    </lineage>
</organism>